<sequence>MTTYTGQAGVGLLLTPTCPVRNLQDVTLQHVSSPELIPRYLLVRGTLDSVATYIHVVYAPVQPSQRAGFFSNLPCNFEADSQHIVLGDLNTVLSSQLDQARQSDRNRAQGREALLGWMNDLHLVDAWRLQHPELQEFTSPNSSSRIDYVLVSSRLFHSAVQDIHHDFRGLAGRGDHAGISFRLGSSCFKPPTRAPWKCSAWVIQLPEAQEFLETSLCELADSFRAPSWDSYNPGCLLDEHKRRDSIFLRELFLSKKNERQQVLANLHLRVNEIQHSQATAPTEDYSEQLANAKAELKEKLEEQAYYASKQKFASDLGSSERCSKYFFRPPQVLHKTPIPVNSAEELDSTCKAFSTYWSGIYCSPSKEFGNCKPKWDRVKLSQILQHTKTRLTPKDQAYLDSPFTANEFYWALTHTASGKTPGPDGLPVEYYKVDLPLWSRILEVVYAAQFQRGKMTKFQRRAQVSLLYKKGDRKLPSNYRPISLLNVDAKLGPKILAYRLGSILGKLLHSDQYGFVPGRDIRHAHLRFQALTQLFTEADTPAGAVLLDFAKAFDSVVWEALDMVLMHFGFGDSFRRWIRVLFPGTLVSLMFNGRPLDPFELGAGVRQGDPLSPALFVLFIEPLLNYLRVRLNDYGLRSGSTTHSVISFADDCTGLLYDLRHTKFFLTLVEDFCVASGMRLNKDKTVVLPFQSWTTETEPLRQALTDLGVIVVGNTGRAKLLGIFYGPSLSDAGRLQHLLTEMETRCSIWLHRARTLRGQVVILQQIILPVLWYSASVCHIPQTGFQDQLLQLISRFLRRFKSSTALPRAWWFLPPHKGGLGITPISDMIKSLQLHMLCKVILAGRTPPGTNIPSWADPVIRLFDQAVTPWGKDFDILYAPVSTSPDYVVSRRSTRWSALDVYWHFVLFTWHTLFRGKAARLQVKFDKLTTPLLDNVDIAYSYRGYTLAGTTRPLGLISVLAEQEILRPLELYRACETPVTAETLSQFLNQFVTGRISSVRSCANFLDKADRLLGSLKELPVGPSQTTRYYAAFHTWVFDTYEVAELSVARIRKVLAQYPVPDLPLNRLGVEGGPPKSMWTRDIKMGRHVLPVYSDLLYRLQHNALYVGYRLQHLQETQCMCHHGCGVLETAPHLFWYCDFAAKVWQAWLAVFQGFFKSTLEWESILLFKVEPIPSAKSRYGYSLFVMLHIVRTVVLRCLWMHRNDIRFHELSVNLIDVQAQVKAVVTLHVERYYQDLLLKTLSHSGFQRRHLRDLVSSLGLTLVLPAETDTEDAQLEQNTA</sequence>
<keyword evidence="2" id="KW-0808">Transferase</keyword>
<evidence type="ECO:0000313" key="3">
    <source>
        <dbReference type="Proteomes" id="UP000704712"/>
    </source>
</evidence>
<evidence type="ECO:0000313" key="2">
    <source>
        <dbReference type="EMBL" id="KAF4148746.1"/>
    </source>
</evidence>
<name>A0A8S9V5F5_PHYIN</name>
<comment type="caution">
    <text evidence="2">The sequence shown here is derived from an EMBL/GenBank/DDBJ whole genome shotgun (WGS) entry which is preliminary data.</text>
</comment>
<dbReference type="Proteomes" id="UP000704712">
    <property type="component" value="Unassembled WGS sequence"/>
</dbReference>
<keyword evidence="2" id="KW-0548">Nucleotidyltransferase</keyword>
<keyword evidence="2" id="KW-0695">RNA-directed DNA polymerase</keyword>
<dbReference type="GO" id="GO:0003964">
    <property type="term" value="F:RNA-directed DNA polymerase activity"/>
    <property type="evidence" value="ECO:0007669"/>
    <property type="project" value="UniProtKB-KW"/>
</dbReference>
<dbReference type="Gene3D" id="3.60.10.10">
    <property type="entry name" value="Endonuclease/exonuclease/phosphatase"/>
    <property type="match status" value="1"/>
</dbReference>
<dbReference type="CDD" id="cd01650">
    <property type="entry name" value="RT_nLTR_like"/>
    <property type="match status" value="1"/>
</dbReference>
<dbReference type="InterPro" id="IPR036691">
    <property type="entry name" value="Endo/exonu/phosph_ase_sf"/>
</dbReference>
<feature type="domain" description="Reverse transcriptase" evidence="1">
    <location>
        <begin position="448"/>
        <end position="711"/>
    </location>
</feature>
<dbReference type="EMBL" id="JAACNO010000232">
    <property type="protein sequence ID" value="KAF4148746.1"/>
    <property type="molecule type" value="Genomic_DNA"/>
</dbReference>
<dbReference type="PANTHER" id="PTHR19446">
    <property type="entry name" value="REVERSE TRANSCRIPTASES"/>
    <property type="match status" value="1"/>
</dbReference>
<gene>
    <name evidence="2" type="ORF">GN958_ATG02062</name>
</gene>
<dbReference type="PROSITE" id="PS50878">
    <property type="entry name" value="RT_POL"/>
    <property type="match status" value="1"/>
</dbReference>
<dbReference type="InterPro" id="IPR000477">
    <property type="entry name" value="RT_dom"/>
</dbReference>
<protein>
    <submittedName>
        <fullName evidence="2">Reverse transcriptase (RNA-dependent DNA polymerase)</fullName>
    </submittedName>
</protein>
<organism evidence="2 3">
    <name type="scientific">Phytophthora infestans</name>
    <name type="common">Potato late blight agent</name>
    <name type="synonym">Botrytis infestans</name>
    <dbReference type="NCBI Taxonomy" id="4787"/>
    <lineage>
        <taxon>Eukaryota</taxon>
        <taxon>Sar</taxon>
        <taxon>Stramenopiles</taxon>
        <taxon>Oomycota</taxon>
        <taxon>Peronosporomycetes</taxon>
        <taxon>Peronosporales</taxon>
        <taxon>Peronosporaceae</taxon>
        <taxon>Phytophthora</taxon>
    </lineage>
</organism>
<reference evidence="2" key="1">
    <citation type="submission" date="2020-03" db="EMBL/GenBank/DDBJ databases">
        <title>Hybrid Assembly of Korean Phytophthora infestans isolates.</title>
        <authorList>
            <person name="Prokchorchik M."/>
            <person name="Lee Y."/>
            <person name="Seo J."/>
            <person name="Cho J.-H."/>
            <person name="Park Y.-E."/>
            <person name="Jang D.-C."/>
            <person name="Im J.-S."/>
            <person name="Choi J.-G."/>
            <person name="Park H.-J."/>
            <person name="Lee G.-B."/>
            <person name="Lee Y.-G."/>
            <person name="Hong S.-Y."/>
            <person name="Cho K."/>
            <person name="Sohn K.H."/>
        </authorList>
    </citation>
    <scope>NUCLEOTIDE SEQUENCE</scope>
    <source>
        <strain evidence="2">KR_2_A2</strain>
    </source>
</reference>
<dbReference type="Pfam" id="PF00078">
    <property type="entry name" value="RVT_1"/>
    <property type="match status" value="1"/>
</dbReference>
<proteinExistence type="predicted"/>
<dbReference type="InterPro" id="IPR043502">
    <property type="entry name" value="DNA/RNA_pol_sf"/>
</dbReference>
<dbReference type="SUPFAM" id="SSF56219">
    <property type="entry name" value="DNase I-like"/>
    <property type="match status" value="1"/>
</dbReference>
<dbReference type="SUPFAM" id="SSF56672">
    <property type="entry name" value="DNA/RNA polymerases"/>
    <property type="match status" value="1"/>
</dbReference>
<evidence type="ECO:0000259" key="1">
    <source>
        <dbReference type="PROSITE" id="PS50878"/>
    </source>
</evidence>
<accession>A0A8S9V5F5</accession>